<gene>
    <name evidence="1" type="ORF">BN2614_LOCUS4</name>
</gene>
<organism evidence="1 2">
    <name type="scientific">Gulo gulo</name>
    <name type="common">Wolverine</name>
    <name type="synonym">Gluton</name>
    <dbReference type="NCBI Taxonomy" id="48420"/>
    <lineage>
        <taxon>Eukaryota</taxon>
        <taxon>Metazoa</taxon>
        <taxon>Chordata</taxon>
        <taxon>Craniata</taxon>
        <taxon>Vertebrata</taxon>
        <taxon>Euteleostomi</taxon>
        <taxon>Mammalia</taxon>
        <taxon>Eutheria</taxon>
        <taxon>Laurasiatheria</taxon>
        <taxon>Carnivora</taxon>
        <taxon>Caniformia</taxon>
        <taxon>Musteloidea</taxon>
        <taxon>Mustelidae</taxon>
        <taxon>Guloninae</taxon>
        <taxon>Gulo</taxon>
    </lineage>
</organism>
<dbReference type="AlphaFoldDB" id="A0A9X9LVS3"/>
<proteinExistence type="predicted"/>
<evidence type="ECO:0000313" key="1">
    <source>
        <dbReference type="EMBL" id="VCW97315.1"/>
    </source>
</evidence>
<sequence>MSVWTSWVPKMDSEGGGSFRGEFGNIRKVAECGQELPRTAAVPESFCSLKKILN</sequence>
<evidence type="ECO:0000313" key="2">
    <source>
        <dbReference type="Proteomes" id="UP000269945"/>
    </source>
</evidence>
<accession>A0A9X9LVS3</accession>
<protein>
    <submittedName>
        <fullName evidence="1">Uncharacterized protein</fullName>
    </submittedName>
</protein>
<dbReference type="Proteomes" id="UP000269945">
    <property type="component" value="Unassembled WGS sequence"/>
</dbReference>
<reference evidence="1 2" key="1">
    <citation type="submission" date="2018-10" db="EMBL/GenBank/DDBJ databases">
        <authorList>
            <person name="Ekblom R."/>
            <person name="Jareborg N."/>
        </authorList>
    </citation>
    <scope>NUCLEOTIDE SEQUENCE [LARGE SCALE GENOMIC DNA]</scope>
    <source>
        <tissue evidence="1">Muscle</tissue>
    </source>
</reference>
<comment type="caution">
    <text evidence="1">The sequence shown here is derived from an EMBL/GenBank/DDBJ whole genome shotgun (WGS) entry which is preliminary data.</text>
</comment>
<keyword evidence="2" id="KW-1185">Reference proteome</keyword>
<dbReference type="EMBL" id="CYRY02021360">
    <property type="protein sequence ID" value="VCW97315.1"/>
    <property type="molecule type" value="Genomic_DNA"/>
</dbReference>
<name>A0A9X9LVS3_GULGU</name>